<evidence type="ECO:0000313" key="1">
    <source>
        <dbReference type="EMBL" id="KAK9419070.1"/>
    </source>
</evidence>
<organism evidence="1 2">
    <name type="scientific">Seiridium unicorne</name>
    <dbReference type="NCBI Taxonomy" id="138068"/>
    <lineage>
        <taxon>Eukaryota</taxon>
        <taxon>Fungi</taxon>
        <taxon>Dikarya</taxon>
        <taxon>Ascomycota</taxon>
        <taxon>Pezizomycotina</taxon>
        <taxon>Sordariomycetes</taxon>
        <taxon>Xylariomycetidae</taxon>
        <taxon>Amphisphaeriales</taxon>
        <taxon>Sporocadaceae</taxon>
        <taxon>Seiridium</taxon>
    </lineage>
</organism>
<reference evidence="1 2" key="1">
    <citation type="journal article" date="2024" name="J. Plant Pathol.">
        <title>Sequence and assembly of the genome of Seiridium unicorne, isolate CBS 538.82, causal agent of cypress canker disease.</title>
        <authorList>
            <person name="Scali E."/>
            <person name="Rocca G.D."/>
            <person name="Danti R."/>
            <person name="Garbelotto M."/>
            <person name="Barberini S."/>
            <person name="Baroncelli R."/>
            <person name="Emiliani G."/>
        </authorList>
    </citation>
    <scope>NUCLEOTIDE SEQUENCE [LARGE SCALE GENOMIC DNA]</scope>
    <source>
        <strain evidence="1 2">BM-138-508</strain>
    </source>
</reference>
<dbReference type="EMBL" id="JARVKF010000330">
    <property type="protein sequence ID" value="KAK9419070.1"/>
    <property type="molecule type" value="Genomic_DNA"/>
</dbReference>
<evidence type="ECO:0000313" key="2">
    <source>
        <dbReference type="Proteomes" id="UP001408356"/>
    </source>
</evidence>
<sequence length="147" mass="16139">MYLDEVENPPTINHSLLNTIPELLGAHLAYDGNGIRAPTPMAAIGVQYTSMSEIRIASVDDRLATFTDFRRSEGTPHGTSGLRCAERLSLGVPRLLFATALARSSPSEWLSSFYSSVDKYPPDYRQQDYMSVGNQIGLQSSTSKLPN</sequence>
<accession>A0ABR2UXR3</accession>
<name>A0ABR2UXR3_9PEZI</name>
<comment type="caution">
    <text evidence="1">The sequence shown here is derived from an EMBL/GenBank/DDBJ whole genome shotgun (WGS) entry which is preliminary data.</text>
</comment>
<protein>
    <submittedName>
        <fullName evidence="1">Uncharacterized protein</fullName>
    </submittedName>
</protein>
<gene>
    <name evidence="1" type="ORF">SUNI508_01047</name>
</gene>
<keyword evidence="2" id="KW-1185">Reference proteome</keyword>
<dbReference type="Proteomes" id="UP001408356">
    <property type="component" value="Unassembled WGS sequence"/>
</dbReference>
<proteinExistence type="predicted"/>